<dbReference type="PROSITE" id="PS51257">
    <property type="entry name" value="PROKAR_LIPOPROTEIN"/>
    <property type="match status" value="1"/>
</dbReference>
<keyword evidence="1" id="KW-0732">Signal</keyword>
<dbReference type="AlphaFoldDB" id="A0A128FIQ8"/>
<evidence type="ECO:0000313" key="4">
    <source>
        <dbReference type="Proteomes" id="UP000073601"/>
    </source>
</evidence>
<name>A0A128FIQ8_9GAMM</name>
<dbReference type="Pfam" id="PF11563">
    <property type="entry name" value="Protoglobin"/>
    <property type="match status" value="1"/>
</dbReference>
<dbReference type="EMBL" id="FIZY01000066">
    <property type="protein sequence ID" value="CZF86460.1"/>
    <property type="molecule type" value="Genomic_DNA"/>
</dbReference>
<feature type="signal peptide" evidence="1">
    <location>
        <begin position="1"/>
        <end position="23"/>
    </location>
</feature>
<sequence length="223" mass="25462">MKKLVYALFSASVLLGCTGTAVSAGNNSGSNIPGYDAYSKSLETSPVTPEEFALLQKTIFFGPEDVKALRQAQKILKPQITEILDTWYGYVGANPHLLYYFSNKESGEANGEYLSRVRDRFEQWILDLTDANYDQQWLNYQHEIAKRHHSVGKNRTDNVNSVDHIDYRYMVAFIYPITTTIKPFLQNGNASQKEVDAMYEAWRKAVILSVILWTHPYIKDGDF</sequence>
<dbReference type="InterPro" id="IPR012292">
    <property type="entry name" value="Globin/Proto"/>
</dbReference>
<dbReference type="InterPro" id="IPR009050">
    <property type="entry name" value="Globin-like_sf"/>
</dbReference>
<dbReference type="RefSeq" id="WP_232314524.1">
    <property type="nucleotide sequence ID" value="NZ_CAWRCI010000066.1"/>
</dbReference>
<dbReference type="CDD" id="cd12124">
    <property type="entry name" value="Pgbs"/>
    <property type="match status" value="1"/>
</dbReference>
<dbReference type="GO" id="GO:0019825">
    <property type="term" value="F:oxygen binding"/>
    <property type="evidence" value="ECO:0007669"/>
    <property type="project" value="InterPro"/>
</dbReference>
<evidence type="ECO:0000313" key="3">
    <source>
        <dbReference type="EMBL" id="CZF86460.1"/>
    </source>
</evidence>
<evidence type="ECO:0000259" key="2">
    <source>
        <dbReference type="Pfam" id="PF11563"/>
    </source>
</evidence>
<feature type="chain" id="PRO_5007282487" evidence="1">
    <location>
        <begin position="24"/>
        <end position="223"/>
    </location>
</feature>
<dbReference type="GO" id="GO:0020037">
    <property type="term" value="F:heme binding"/>
    <property type="evidence" value="ECO:0007669"/>
    <property type="project" value="InterPro"/>
</dbReference>
<dbReference type="InterPro" id="IPR044398">
    <property type="entry name" value="Globin-sensor_dom"/>
</dbReference>
<organism evidence="3 4">
    <name type="scientific">Grimontia marina</name>
    <dbReference type="NCBI Taxonomy" id="646534"/>
    <lineage>
        <taxon>Bacteria</taxon>
        <taxon>Pseudomonadati</taxon>
        <taxon>Pseudomonadota</taxon>
        <taxon>Gammaproteobacteria</taxon>
        <taxon>Vibrionales</taxon>
        <taxon>Vibrionaceae</taxon>
        <taxon>Grimontia</taxon>
    </lineage>
</organism>
<protein>
    <submittedName>
        <fullName evidence="3">Protoglobin</fullName>
    </submittedName>
</protein>
<keyword evidence="4" id="KW-1185">Reference proteome</keyword>
<accession>A0A128FIQ8</accession>
<dbReference type="InterPro" id="IPR012102">
    <property type="entry name" value="Protoglobin"/>
</dbReference>
<dbReference type="SUPFAM" id="SSF46458">
    <property type="entry name" value="Globin-like"/>
    <property type="match status" value="1"/>
</dbReference>
<feature type="domain" description="Globin-sensor" evidence="2">
    <location>
        <begin position="50"/>
        <end position="221"/>
    </location>
</feature>
<gene>
    <name evidence="3" type="ORF">GMA8713_04494</name>
</gene>
<evidence type="ECO:0000256" key="1">
    <source>
        <dbReference type="SAM" id="SignalP"/>
    </source>
</evidence>
<proteinExistence type="predicted"/>
<reference evidence="4" key="1">
    <citation type="submission" date="2016-02" db="EMBL/GenBank/DDBJ databases">
        <authorList>
            <person name="Rodrigo-Torres Lidia"/>
            <person name="Arahal R.David."/>
        </authorList>
    </citation>
    <scope>NUCLEOTIDE SEQUENCE [LARGE SCALE GENOMIC DNA]</scope>
    <source>
        <strain evidence="4">CECT 8713</strain>
    </source>
</reference>
<dbReference type="Gene3D" id="1.10.490.10">
    <property type="entry name" value="Globins"/>
    <property type="match status" value="1"/>
</dbReference>
<dbReference type="Proteomes" id="UP000073601">
    <property type="component" value="Unassembled WGS sequence"/>
</dbReference>